<gene>
    <name evidence="5" type="ORF">MF646_03610</name>
</gene>
<dbReference type="PANTHER" id="PTHR43280">
    <property type="entry name" value="ARAC-FAMILY TRANSCRIPTIONAL REGULATOR"/>
    <property type="match status" value="1"/>
</dbReference>
<dbReference type="PROSITE" id="PS00041">
    <property type="entry name" value="HTH_ARAC_FAMILY_1"/>
    <property type="match status" value="1"/>
</dbReference>
<dbReference type="GO" id="GO:0003700">
    <property type="term" value="F:DNA-binding transcription factor activity"/>
    <property type="evidence" value="ECO:0007669"/>
    <property type="project" value="InterPro"/>
</dbReference>
<dbReference type="PRINTS" id="PR00032">
    <property type="entry name" value="HTHARAC"/>
</dbReference>
<dbReference type="InterPro" id="IPR011051">
    <property type="entry name" value="RmlC_Cupin_sf"/>
</dbReference>
<dbReference type="SUPFAM" id="SSF51182">
    <property type="entry name" value="RmlC-like cupins"/>
    <property type="match status" value="1"/>
</dbReference>
<keyword evidence="1" id="KW-0805">Transcription regulation</keyword>
<sequence>MENKMITQPPILAYIGKISDKPNWSFPSHKHDDLSEIIYIFGGEGEFRIDGKPFTAQKGDMLIYNKGVLHEERSSSVQPLKAFYCGVSNLKIEGFPDCFVLPTGVSPHIERNKYSDKVETLFSMIFEESTIQAQGHKAISENFLTSIILLIQRMVQLDNINPTKSDTAVLALQIKEYLDKNYHKHLTLNEIAREFHMNPYYLSHVFNDMYNDSPINYLISRRMGEGKRLLINTNMKVREIASLLGYENPNYFTRIFTKTMGESPLQFKRSETNERLDMNGKT</sequence>
<organism evidence="5 6">
    <name type="scientific">Halalkalibacter alkaliphilus</name>
    <dbReference type="NCBI Taxonomy" id="2917993"/>
    <lineage>
        <taxon>Bacteria</taxon>
        <taxon>Bacillati</taxon>
        <taxon>Bacillota</taxon>
        <taxon>Bacilli</taxon>
        <taxon>Bacillales</taxon>
        <taxon>Bacillaceae</taxon>
        <taxon>Halalkalibacter</taxon>
    </lineage>
</organism>
<dbReference type="PANTHER" id="PTHR43280:SF28">
    <property type="entry name" value="HTH-TYPE TRANSCRIPTIONAL ACTIVATOR RHAS"/>
    <property type="match status" value="1"/>
</dbReference>
<dbReference type="InterPro" id="IPR009057">
    <property type="entry name" value="Homeodomain-like_sf"/>
</dbReference>
<dbReference type="Pfam" id="PF12833">
    <property type="entry name" value="HTH_18"/>
    <property type="match status" value="1"/>
</dbReference>
<dbReference type="Proteomes" id="UP001139150">
    <property type="component" value="Unassembled WGS sequence"/>
</dbReference>
<comment type="caution">
    <text evidence="5">The sequence shown here is derived from an EMBL/GenBank/DDBJ whole genome shotgun (WGS) entry which is preliminary data.</text>
</comment>
<dbReference type="PROSITE" id="PS01124">
    <property type="entry name" value="HTH_ARAC_FAMILY_2"/>
    <property type="match status" value="1"/>
</dbReference>
<name>A0A9X2A3R2_9BACI</name>
<dbReference type="SUPFAM" id="SSF46689">
    <property type="entry name" value="Homeodomain-like"/>
    <property type="match status" value="1"/>
</dbReference>
<dbReference type="InterPro" id="IPR020449">
    <property type="entry name" value="Tscrpt_reg_AraC-type_HTH"/>
</dbReference>
<evidence type="ECO:0000313" key="5">
    <source>
        <dbReference type="EMBL" id="MCL7746198.1"/>
    </source>
</evidence>
<dbReference type="InterPro" id="IPR014710">
    <property type="entry name" value="RmlC-like_jellyroll"/>
</dbReference>
<dbReference type="InterPro" id="IPR018060">
    <property type="entry name" value="HTH_AraC"/>
</dbReference>
<evidence type="ECO:0000256" key="2">
    <source>
        <dbReference type="ARBA" id="ARBA00023125"/>
    </source>
</evidence>
<keyword evidence="6" id="KW-1185">Reference proteome</keyword>
<dbReference type="GO" id="GO:0043565">
    <property type="term" value="F:sequence-specific DNA binding"/>
    <property type="evidence" value="ECO:0007669"/>
    <property type="project" value="InterPro"/>
</dbReference>
<evidence type="ECO:0000256" key="1">
    <source>
        <dbReference type="ARBA" id="ARBA00023015"/>
    </source>
</evidence>
<evidence type="ECO:0000259" key="4">
    <source>
        <dbReference type="PROSITE" id="PS01124"/>
    </source>
</evidence>
<keyword evidence="3" id="KW-0804">Transcription</keyword>
<evidence type="ECO:0000256" key="3">
    <source>
        <dbReference type="ARBA" id="ARBA00023163"/>
    </source>
</evidence>
<reference evidence="5" key="1">
    <citation type="submission" date="2022-02" db="EMBL/GenBank/DDBJ databases">
        <title>Halalkalibacter sp. nov. isolated from Lonar Lake, India.</title>
        <authorList>
            <person name="Joshi A."/>
            <person name="Thite S."/>
            <person name="Lodha T."/>
        </authorList>
    </citation>
    <scope>NUCLEOTIDE SEQUENCE</scope>
    <source>
        <strain evidence="5">MEB205</strain>
    </source>
</reference>
<keyword evidence="2" id="KW-0238">DNA-binding</keyword>
<dbReference type="Gene3D" id="2.60.120.10">
    <property type="entry name" value="Jelly Rolls"/>
    <property type="match status" value="1"/>
</dbReference>
<dbReference type="EMBL" id="JAKRYL010000003">
    <property type="protein sequence ID" value="MCL7746198.1"/>
    <property type="molecule type" value="Genomic_DNA"/>
</dbReference>
<feature type="domain" description="HTH araC/xylS-type" evidence="4">
    <location>
        <begin position="172"/>
        <end position="270"/>
    </location>
</feature>
<proteinExistence type="predicted"/>
<dbReference type="RefSeq" id="WP_250095126.1">
    <property type="nucleotide sequence ID" value="NZ_JAKRYL010000003.1"/>
</dbReference>
<dbReference type="InterPro" id="IPR003313">
    <property type="entry name" value="AraC-bd"/>
</dbReference>
<dbReference type="AlphaFoldDB" id="A0A9X2A3R2"/>
<dbReference type="SMART" id="SM00342">
    <property type="entry name" value="HTH_ARAC"/>
    <property type="match status" value="1"/>
</dbReference>
<accession>A0A9X2A3R2</accession>
<dbReference type="Gene3D" id="1.10.10.60">
    <property type="entry name" value="Homeodomain-like"/>
    <property type="match status" value="2"/>
</dbReference>
<dbReference type="InterPro" id="IPR018062">
    <property type="entry name" value="HTH_AraC-typ_CS"/>
</dbReference>
<protein>
    <submittedName>
        <fullName evidence="5">AraC family transcriptional regulator</fullName>
    </submittedName>
</protein>
<dbReference type="Pfam" id="PF02311">
    <property type="entry name" value="AraC_binding"/>
    <property type="match status" value="1"/>
</dbReference>
<evidence type="ECO:0000313" key="6">
    <source>
        <dbReference type="Proteomes" id="UP001139150"/>
    </source>
</evidence>
<dbReference type="CDD" id="cd02208">
    <property type="entry name" value="cupin_RmlC-like"/>
    <property type="match status" value="1"/>
</dbReference>